<sequence length="324" mass="36015">MSISMATISLNSGDKMPTVGLRTWKISLEQTSSLVYQAIQLGYRHFDCAYGYHNEAQVGQAIARAVSEGLVQRSELFITGKLWCAHHNHVRQAAEHSLASLQLSYFDLYLIHFPIALAYRASGKYPAAWSHEADGHVATQKVSYQETWRAMEQLVEGDGLARNIGFCNLPGAMVYDVLSYARVMPAVMQIELHPYLYRRQLVGLAQARGIVVTAYSSFGDAGYRDHGLLSRESVRTTCPLLQHPVVREIAARTGRSVAQVLLRWAVQRGCAVVPKTSSPARLAENFDVLSFELTPEDMQQLGGLDRGLIYNDPADYADHAIWAT</sequence>
<keyword evidence="1 6" id="KW-0560">Oxidoreductase</keyword>
<dbReference type="AlphaFoldDB" id="A0A9W8CSJ9"/>
<feature type="binding site" evidence="3">
    <location>
        <position position="112"/>
    </location>
    <ligand>
        <name>substrate</name>
    </ligand>
</feature>
<dbReference type="FunFam" id="3.20.20.100:FF:000002">
    <property type="entry name" value="2,5-diketo-D-gluconic acid reductase A"/>
    <property type="match status" value="1"/>
</dbReference>
<dbReference type="PIRSF" id="PIRSF000097">
    <property type="entry name" value="AKR"/>
    <property type="match status" value="1"/>
</dbReference>
<dbReference type="PRINTS" id="PR00069">
    <property type="entry name" value="ALDKETRDTASE"/>
</dbReference>
<feature type="domain" description="NADP-dependent oxidoreductase" evidence="5">
    <location>
        <begin position="20"/>
        <end position="302"/>
    </location>
</feature>
<dbReference type="InterPro" id="IPR020471">
    <property type="entry name" value="AKR"/>
</dbReference>
<dbReference type="EMBL" id="JANBOJ010000123">
    <property type="protein sequence ID" value="KAJ1722233.1"/>
    <property type="molecule type" value="Genomic_DNA"/>
</dbReference>
<reference evidence="6" key="1">
    <citation type="submission" date="2022-07" db="EMBL/GenBank/DDBJ databases">
        <title>Phylogenomic reconstructions and comparative analyses of Kickxellomycotina fungi.</title>
        <authorList>
            <person name="Reynolds N.K."/>
            <person name="Stajich J.E."/>
            <person name="Barry K."/>
            <person name="Grigoriev I.V."/>
            <person name="Crous P."/>
            <person name="Smith M.E."/>
        </authorList>
    </citation>
    <scope>NUCLEOTIDE SEQUENCE</scope>
    <source>
        <strain evidence="6">NBRC 32514</strain>
    </source>
</reference>
<evidence type="ECO:0000259" key="5">
    <source>
        <dbReference type="Pfam" id="PF00248"/>
    </source>
</evidence>
<feature type="site" description="Lowers pKa of active site Tyr" evidence="4">
    <location>
        <position position="81"/>
    </location>
</feature>
<dbReference type="InterPro" id="IPR023210">
    <property type="entry name" value="NADP_OxRdtase_dom"/>
</dbReference>
<dbReference type="OrthoDB" id="416253at2759"/>
<comment type="caution">
    <text evidence="6">The sequence shown here is derived from an EMBL/GenBank/DDBJ whole genome shotgun (WGS) entry which is preliminary data.</text>
</comment>
<protein>
    <submittedName>
        <fullName evidence="6">D-xylose reductase</fullName>
        <ecNumber evidence="6">1.1.1.307</ecNumber>
    </submittedName>
</protein>
<accession>A0A9W8CSJ9</accession>
<dbReference type="Pfam" id="PF00248">
    <property type="entry name" value="Aldo_ket_red"/>
    <property type="match status" value="1"/>
</dbReference>
<evidence type="ECO:0000313" key="7">
    <source>
        <dbReference type="Proteomes" id="UP001149813"/>
    </source>
</evidence>
<dbReference type="Gene3D" id="3.20.20.100">
    <property type="entry name" value="NADP-dependent oxidoreductase domain"/>
    <property type="match status" value="1"/>
</dbReference>
<dbReference type="PROSITE" id="PS00798">
    <property type="entry name" value="ALDOKETO_REDUCTASE_1"/>
    <property type="match status" value="1"/>
</dbReference>
<dbReference type="SUPFAM" id="SSF51430">
    <property type="entry name" value="NAD(P)-linked oxidoreductase"/>
    <property type="match status" value="1"/>
</dbReference>
<organism evidence="6 7">
    <name type="scientific">Coemansia erecta</name>
    <dbReference type="NCBI Taxonomy" id="147472"/>
    <lineage>
        <taxon>Eukaryota</taxon>
        <taxon>Fungi</taxon>
        <taxon>Fungi incertae sedis</taxon>
        <taxon>Zoopagomycota</taxon>
        <taxon>Kickxellomycotina</taxon>
        <taxon>Kickxellomycetes</taxon>
        <taxon>Kickxellales</taxon>
        <taxon>Kickxellaceae</taxon>
        <taxon>Coemansia</taxon>
    </lineage>
</organism>
<evidence type="ECO:0000256" key="2">
    <source>
        <dbReference type="PIRSR" id="PIRSR000097-1"/>
    </source>
</evidence>
<evidence type="ECO:0000256" key="1">
    <source>
        <dbReference type="ARBA" id="ARBA00023002"/>
    </source>
</evidence>
<evidence type="ECO:0000313" key="6">
    <source>
        <dbReference type="EMBL" id="KAJ1722233.1"/>
    </source>
</evidence>
<dbReference type="GO" id="GO:0016616">
    <property type="term" value="F:oxidoreductase activity, acting on the CH-OH group of donors, NAD or NADP as acceptor"/>
    <property type="evidence" value="ECO:0007669"/>
    <property type="project" value="UniProtKB-ARBA"/>
</dbReference>
<dbReference type="PANTHER" id="PTHR11732">
    <property type="entry name" value="ALDO/KETO REDUCTASE"/>
    <property type="match status" value="1"/>
</dbReference>
<proteinExistence type="predicted"/>
<dbReference type="InterPro" id="IPR036812">
    <property type="entry name" value="NAD(P)_OxRdtase_dom_sf"/>
</dbReference>
<evidence type="ECO:0000256" key="3">
    <source>
        <dbReference type="PIRSR" id="PIRSR000097-2"/>
    </source>
</evidence>
<dbReference type="EC" id="1.1.1.307" evidence="6"/>
<evidence type="ECO:0000256" key="4">
    <source>
        <dbReference type="PIRSR" id="PIRSR000097-3"/>
    </source>
</evidence>
<dbReference type="InterPro" id="IPR018170">
    <property type="entry name" value="Aldo/ket_reductase_CS"/>
</dbReference>
<feature type="active site" description="Proton donor" evidence="2">
    <location>
        <position position="52"/>
    </location>
</feature>
<keyword evidence="7" id="KW-1185">Reference proteome</keyword>
<dbReference type="Proteomes" id="UP001149813">
    <property type="component" value="Unassembled WGS sequence"/>
</dbReference>
<gene>
    <name evidence="6" type="primary">xyl1_1</name>
    <name evidence="6" type="ORF">LPJ53_003332</name>
</gene>
<name>A0A9W8CSJ9_9FUNG</name>
<dbReference type="PROSITE" id="PS00063">
    <property type="entry name" value="ALDOKETO_REDUCTASE_3"/>
    <property type="match status" value="1"/>
</dbReference>